<gene>
    <name evidence="1" type="ORF">T01_1246</name>
</gene>
<dbReference type="AlphaFoldDB" id="A0A0V0Z0N0"/>
<reference evidence="1 2" key="1">
    <citation type="submission" date="2015-01" db="EMBL/GenBank/DDBJ databases">
        <title>Evolution of Trichinella species and genotypes.</title>
        <authorList>
            <person name="Korhonen P.K."/>
            <person name="Edoardo P."/>
            <person name="Giuseppe L.R."/>
            <person name="Gasser R.B."/>
        </authorList>
    </citation>
    <scope>NUCLEOTIDE SEQUENCE [LARGE SCALE GENOMIC DNA]</scope>
    <source>
        <strain evidence="1">ISS3</strain>
    </source>
</reference>
<organism evidence="1 2">
    <name type="scientific">Trichinella spiralis</name>
    <name type="common">Trichina worm</name>
    <dbReference type="NCBI Taxonomy" id="6334"/>
    <lineage>
        <taxon>Eukaryota</taxon>
        <taxon>Metazoa</taxon>
        <taxon>Ecdysozoa</taxon>
        <taxon>Nematoda</taxon>
        <taxon>Enoplea</taxon>
        <taxon>Dorylaimia</taxon>
        <taxon>Trichinellida</taxon>
        <taxon>Trichinellidae</taxon>
        <taxon>Trichinella</taxon>
    </lineage>
</organism>
<proteinExistence type="predicted"/>
<name>A0A0V0Z0N0_TRISP</name>
<dbReference type="Proteomes" id="UP000054776">
    <property type="component" value="Unassembled WGS sequence"/>
</dbReference>
<sequence>MGWGVRWSSISVQLLHYHSSISRALAMLIAIWITENISCTSSIWVPALHKSTHQPSVEYEHADVSTAD</sequence>
<dbReference type="InParanoid" id="A0A0V0Z0N0"/>
<dbReference type="EMBL" id="JYDH01003374">
    <property type="protein sequence ID" value="KRY05928.1"/>
    <property type="molecule type" value="Genomic_DNA"/>
</dbReference>
<protein>
    <submittedName>
        <fullName evidence="1">Uncharacterized protein</fullName>
    </submittedName>
</protein>
<comment type="caution">
    <text evidence="1">The sequence shown here is derived from an EMBL/GenBank/DDBJ whole genome shotgun (WGS) entry which is preliminary data.</text>
</comment>
<evidence type="ECO:0000313" key="2">
    <source>
        <dbReference type="Proteomes" id="UP000054776"/>
    </source>
</evidence>
<keyword evidence="2" id="KW-1185">Reference proteome</keyword>
<accession>A0A0V0Z0N0</accession>
<evidence type="ECO:0000313" key="1">
    <source>
        <dbReference type="EMBL" id="KRY05928.1"/>
    </source>
</evidence>